<dbReference type="PROSITE" id="PS00108">
    <property type="entry name" value="PROTEIN_KINASE_ST"/>
    <property type="match status" value="1"/>
</dbReference>
<keyword evidence="5 6" id="KW-0067">ATP-binding</keyword>
<evidence type="ECO:0000256" key="5">
    <source>
        <dbReference type="ARBA" id="ARBA00022840"/>
    </source>
</evidence>
<feature type="binding site" evidence="6">
    <location>
        <position position="84"/>
    </location>
    <ligand>
        <name>ATP</name>
        <dbReference type="ChEBI" id="CHEBI:30616"/>
    </ligand>
</feature>
<keyword evidence="9" id="KW-1185">Reference proteome</keyword>
<dbReference type="InterPro" id="IPR000719">
    <property type="entry name" value="Prot_kinase_dom"/>
</dbReference>
<evidence type="ECO:0000256" key="2">
    <source>
        <dbReference type="ARBA" id="ARBA00022679"/>
    </source>
</evidence>
<dbReference type="GO" id="GO:0004674">
    <property type="term" value="F:protein serine/threonine kinase activity"/>
    <property type="evidence" value="ECO:0007669"/>
    <property type="project" value="InterPro"/>
</dbReference>
<dbReference type="FunFam" id="1.10.510.10:FF:000571">
    <property type="entry name" value="Maternal embryonic leucine zipper kinase"/>
    <property type="match status" value="1"/>
</dbReference>
<dbReference type="InterPro" id="IPR017441">
    <property type="entry name" value="Protein_kinase_ATP_BS"/>
</dbReference>
<organism evidence="8 9">
    <name type="scientific">Paramecium sonneborni</name>
    <dbReference type="NCBI Taxonomy" id="65129"/>
    <lineage>
        <taxon>Eukaryota</taxon>
        <taxon>Sar</taxon>
        <taxon>Alveolata</taxon>
        <taxon>Ciliophora</taxon>
        <taxon>Intramacronucleata</taxon>
        <taxon>Oligohymenophorea</taxon>
        <taxon>Peniculida</taxon>
        <taxon>Parameciidae</taxon>
        <taxon>Paramecium</taxon>
    </lineage>
</organism>
<dbReference type="Pfam" id="PF00069">
    <property type="entry name" value="Pkinase"/>
    <property type="match status" value="1"/>
</dbReference>
<evidence type="ECO:0000256" key="6">
    <source>
        <dbReference type="PROSITE-ProRule" id="PRU10141"/>
    </source>
</evidence>
<dbReference type="GO" id="GO:0000407">
    <property type="term" value="C:phagophore assembly site"/>
    <property type="evidence" value="ECO:0007669"/>
    <property type="project" value="TreeGrafter"/>
</dbReference>
<dbReference type="Proteomes" id="UP000692954">
    <property type="component" value="Unassembled WGS sequence"/>
</dbReference>
<dbReference type="GO" id="GO:0005776">
    <property type="term" value="C:autophagosome"/>
    <property type="evidence" value="ECO:0007669"/>
    <property type="project" value="TreeGrafter"/>
</dbReference>
<sequence>MQKQRRDLEKYRSKFPIREQNKNQDIDLRINSKIKIQEVKENYDIEILQNKYVLCLRQVLGSGSFAIVYKGYMKEDENEKIAIKIMEKTIAEKIKKPMREYENQKKLQSQNVVKMIDVIEDDNYFYFILELCEEKSLSEKLKFSPLQEEEALQIFKQIIIGYKELIEQNIMHRDLKPENILFSNGIAKIADFGFSKLLDDLNYSANHTKLGTPLYAAPEITTGKYSSKADIWSLGIILYSMLYGFIPFDVSQPSKLENSKKLPIEYLPTIKPDIIILLQKMLVVDQNQRISWQELFADNLVGLIEPQQSLIQDQVTLSKLIKIDQKLDNEIKILSVYNYFIYVSDILGFIRSLTLEVSRLHKIVQFSNEQIKHYRIITTKYILNEIKFYLRVLNGEMLMQVLILPNNFELFKKSDNYYQVLNNFKSNSEGFEQFYTKIKEAYDKEGLQQNENNHKFSEAFNKIYLSLIDHIIQKVNYNTVQIEEKDYLFRTLIKLLHCFQPLNFSHHKLEAFKVEQKLRTSSSLEKEFHELYHQLISK</sequence>
<proteinExistence type="predicted"/>
<dbReference type="GO" id="GO:0005829">
    <property type="term" value="C:cytosol"/>
    <property type="evidence" value="ECO:0007669"/>
    <property type="project" value="TreeGrafter"/>
</dbReference>
<dbReference type="GO" id="GO:0005524">
    <property type="term" value="F:ATP binding"/>
    <property type="evidence" value="ECO:0007669"/>
    <property type="project" value="UniProtKB-UniRule"/>
</dbReference>
<keyword evidence="4" id="KW-0418">Kinase</keyword>
<feature type="domain" description="Protein kinase" evidence="7">
    <location>
        <begin position="54"/>
        <end position="301"/>
    </location>
</feature>
<evidence type="ECO:0000259" key="7">
    <source>
        <dbReference type="PROSITE" id="PS50011"/>
    </source>
</evidence>
<dbReference type="PROSITE" id="PS00107">
    <property type="entry name" value="PROTEIN_KINASE_ATP"/>
    <property type="match status" value="1"/>
</dbReference>
<dbReference type="GO" id="GO:0016020">
    <property type="term" value="C:membrane"/>
    <property type="evidence" value="ECO:0007669"/>
    <property type="project" value="TreeGrafter"/>
</dbReference>
<accession>A0A8S1RS79</accession>
<dbReference type="GO" id="GO:0010506">
    <property type="term" value="P:regulation of autophagy"/>
    <property type="evidence" value="ECO:0007669"/>
    <property type="project" value="InterPro"/>
</dbReference>
<evidence type="ECO:0000256" key="4">
    <source>
        <dbReference type="ARBA" id="ARBA00022777"/>
    </source>
</evidence>
<evidence type="ECO:0000256" key="1">
    <source>
        <dbReference type="ARBA" id="ARBA00011245"/>
    </source>
</evidence>
<dbReference type="OrthoDB" id="4062651at2759"/>
<keyword evidence="2" id="KW-0808">Transferase</keyword>
<protein>
    <recommendedName>
        <fullName evidence="7">Protein kinase domain-containing protein</fullName>
    </recommendedName>
</protein>
<comment type="subunit">
    <text evidence="1">Monomer.</text>
</comment>
<dbReference type="EMBL" id="CAJJDN010000246">
    <property type="protein sequence ID" value="CAD8129835.1"/>
    <property type="molecule type" value="Genomic_DNA"/>
</dbReference>
<dbReference type="InterPro" id="IPR045269">
    <property type="entry name" value="Atg1-like"/>
</dbReference>
<keyword evidence="3 6" id="KW-0547">Nucleotide-binding</keyword>
<comment type="caution">
    <text evidence="8">The sequence shown here is derived from an EMBL/GenBank/DDBJ whole genome shotgun (WGS) entry which is preliminary data.</text>
</comment>
<dbReference type="InterPro" id="IPR008271">
    <property type="entry name" value="Ser/Thr_kinase_AS"/>
</dbReference>
<dbReference type="PROSITE" id="PS50011">
    <property type="entry name" value="PROTEIN_KINASE_DOM"/>
    <property type="match status" value="1"/>
</dbReference>
<evidence type="ECO:0000313" key="8">
    <source>
        <dbReference type="EMBL" id="CAD8129835.1"/>
    </source>
</evidence>
<reference evidence="8" key="1">
    <citation type="submission" date="2021-01" db="EMBL/GenBank/DDBJ databases">
        <authorList>
            <consortium name="Genoscope - CEA"/>
            <person name="William W."/>
        </authorList>
    </citation>
    <scope>NUCLEOTIDE SEQUENCE</scope>
</reference>
<dbReference type="AlphaFoldDB" id="A0A8S1RS79"/>
<dbReference type="PANTHER" id="PTHR24348:SF22">
    <property type="entry name" value="NON-SPECIFIC SERINE_THREONINE PROTEIN KINASE"/>
    <property type="match status" value="1"/>
</dbReference>
<name>A0A8S1RS79_9CILI</name>
<dbReference type="PANTHER" id="PTHR24348">
    <property type="entry name" value="SERINE/THREONINE-PROTEIN KINASE UNC-51-RELATED"/>
    <property type="match status" value="1"/>
</dbReference>
<dbReference type="GO" id="GO:0000045">
    <property type="term" value="P:autophagosome assembly"/>
    <property type="evidence" value="ECO:0007669"/>
    <property type="project" value="TreeGrafter"/>
</dbReference>
<evidence type="ECO:0000313" key="9">
    <source>
        <dbReference type="Proteomes" id="UP000692954"/>
    </source>
</evidence>
<dbReference type="SMART" id="SM00220">
    <property type="entry name" value="S_TKc"/>
    <property type="match status" value="1"/>
</dbReference>
<evidence type="ECO:0000256" key="3">
    <source>
        <dbReference type="ARBA" id="ARBA00022741"/>
    </source>
</evidence>
<gene>
    <name evidence="8" type="ORF">PSON_ATCC_30995.1.T2460011</name>
</gene>